<evidence type="ECO:0000259" key="6">
    <source>
        <dbReference type="PROSITE" id="PS51898"/>
    </source>
</evidence>
<dbReference type="InterPro" id="IPR050090">
    <property type="entry name" value="Tyrosine_recombinase_XerCD"/>
</dbReference>
<keyword evidence="9" id="KW-1185">Reference proteome</keyword>
<dbReference type="EMBL" id="AP012204">
    <property type="protein sequence ID" value="BAK37972.1"/>
    <property type="molecule type" value="Genomic_DNA"/>
</dbReference>
<sequence>MSIHRYTTASGEVRYRARVKSHGRAVASRVFSRKRDAVAWEQDQYRRLRSGEWLDPRRGRVPLGTVAEDWLASRTTVKRRTLESDRGVWRNYIRPRWEHRPVSSITAADVSSWLGDLMARGLARSTVTRALATLRSLLSYAVADGRIAVNPAALVKPPTGGQARREGQMLSVEELAALAEACHGRYGELVLVLGLQGLRWGELAGLQVGDRVAVPGPGLRLSRTVLASNGGGALYVDTLKNRRARTVPLVAAVVPIVQRWAEGKASDEWLFSAPEGGPLRETNWKRSVRWSEATTAIGRSQLRVHDLRHTAASMWLGSGADPKVVQRVLGHASAAMTMDLYGHLIDRNLWDAAARLGDISGTRDPSDDDEDGAAGTASGS</sequence>
<organism evidence="8 9">
    <name type="scientific">Microlunatus phosphovorus (strain ATCC 700054 / DSM 10555 / JCM 9379 / NBRC 101784 / NCIMB 13414 / VKM Ac-1990 / NM-1)</name>
    <dbReference type="NCBI Taxonomy" id="1032480"/>
    <lineage>
        <taxon>Bacteria</taxon>
        <taxon>Bacillati</taxon>
        <taxon>Actinomycetota</taxon>
        <taxon>Actinomycetes</taxon>
        <taxon>Propionibacteriales</taxon>
        <taxon>Propionibacteriaceae</taxon>
        <taxon>Microlunatus</taxon>
    </lineage>
</organism>
<dbReference type="SUPFAM" id="SSF56349">
    <property type="entry name" value="DNA breaking-rejoining enzymes"/>
    <property type="match status" value="1"/>
</dbReference>
<dbReference type="PROSITE" id="PS51900">
    <property type="entry name" value="CB"/>
    <property type="match status" value="1"/>
</dbReference>
<evidence type="ECO:0000313" key="9">
    <source>
        <dbReference type="Proteomes" id="UP000007947"/>
    </source>
</evidence>
<dbReference type="InterPro" id="IPR011010">
    <property type="entry name" value="DNA_brk_join_enz"/>
</dbReference>
<dbReference type="InterPro" id="IPR013762">
    <property type="entry name" value="Integrase-like_cat_sf"/>
</dbReference>
<dbReference type="RefSeq" id="WP_013865790.1">
    <property type="nucleotide sequence ID" value="NC_015635.1"/>
</dbReference>
<dbReference type="PANTHER" id="PTHR30349">
    <property type="entry name" value="PHAGE INTEGRASE-RELATED"/>
    <property type="match status" value="1"/>
</dbReference>
<dbReference type="eggNOG" id="COG4974">
    <property type="taxonomic scope" value="Bacteria"/>
</dbReference>
<name>F5XG38_MICPN</name>
<evidence type="ECO:0000259" key="7">
    <source>
        <dbReference type="PROSITE" id="PS51900"/>
    </source>
</evidence>
<feature type="domain" description="Tyr recombinase" evidence="6">
    <location>
        <begin position="165"/>
        <end position="355"/>
    </location>
</feature>
<dbReference type="HOGENOM" id="CLU_027562_17_5_11"/>
<dbReference type="Gene3D" id="1.10.443.10">
    <property type="entry name" value="Intergrase catalytic core"/>
    <property type="match status" value="1"/>
</dbReference>
<dbReference type="Gene3D" id="1.10.150.130">
    <property type="match status" value="1"/>
</dbReference>
<comment type="similarity">
    <text evidence="1">Belongs to the 'phage' integrase family.</text>
</comment>
<keyword evidence="3" id="KW-0233">DNA recombination</keyword>
<evidence type="ECO:0000256" key="4">
    <source>
        <dbReference type="PROSITE-ProRule" id="PRU01248"/>
    </source>
</evidence>
<dbReference type="Proteomes" id="UP000007947">
    <property type="component" value="Chromosome"/>
</dbReference>
<dbReference type="InterPro" id="IPR002104">
    <property type="entry name" value="Integrase_catalytic"/>
</dbReference>
<keyword evidence="2 4" id="KW-0238">DNA-binding</keyword>
<proteinExistence type="inferred from homology"/>
<dbReference type="KEGG" id="mph:MLP_49580"/>
<dbReference type="PANTHER" id="PTHR30349:SF64">
    <property type="entry name" value="PROPHAGE INTEGRASE INTD-RELATED"/>
    <property type="match status" value="1"/>
</dbReference>
<dbReference type="AlphaFoldDB" id="F5XG38"/>
<dbReference type="GO" id="GO:0006310">
    <property type="term" value="P:DNA recombination"/>
    <property type="evidence" value="ECO:0007669"/>
    <property type="project" value="UniProtKB-KW"/>
</dbReference>
<reference evidence="8 9" key="1">
    <citation type="submission" date="2011-05" db="EMBL/GenBank/DDBJ databases">
        <title>Whole genome sequence of Microlunatus phosphovorus NM-1.</title>
        <authorList>
            <person name="Hosoyama A."/>
            <person name="Sasaki K."/>
            <person name="Harada T."/>
            <person name="Igarashi R."/>
            <person name="Kawakoshi A."/>
            <person name="Sasagawa M."/>
            <person name="Fukada J."/>
            <person name="Nakamura S."/>
            <person name="Katano Y."/>
            <person name="Hanada S."/>
            <person name="Kamagata Y."/>
            <person name="Nakamura N."/>
            <person name="Yamazaki S."/>
            <person name="Fujita N."/>
        </authorList>
    </citation>
    <scope>NUCLEOTIDE SEQUENCE [LARGE SCALE GENOMIC DNA]</scope>
    <source>
        <strain evidence="9">ATCC 700054 / DSM 10555 / JCM 9379 / NBRC 101784 / NCIMB 13414 / VKM Ac-1990 / NM-1</strain>
    </source>
</reference>
<feature type="domain" description="Core-binding (CB)" evidence="7">
    <location>
        <begin position="61"/>
        <end position="142"/>
    </location>
</feature>
<dbReference type="STRING" id="1032480.MLP_49580"/>
<dbReference type="Pfam" id="PF00589">
    <property type="entry name" value="Phage_integrase"/>
    <property type="match status" value="1"/>
</dbReference>
<evidence type="ECO:0000313" key="8">
    <source>
        <dbReference type="EMBL" id="BAK37972.1"/>
    </source>
</evidence>
<evidence type="ECO:0000256" key="2">
    <source>
        <dbReference type="ARBA" id="ARBA00023125"/>
    </source>
</evidence>
<gene>
    <name evidence="8" type="ordered locus">MLP_49580</name>
</gene>
<dbReference type="OrthoDB" id="1822491at2"/>
<dbReference type="Pfam" id="PF22022">
    <property type="entry name" value="Phage_int_M"/>
    <property type="match status" value="1"/>
</dbReference>
<evidence type="ECO:0000256" key="5">
    <source>
        <dbReference type="SAM" id="MobiDB-lite"/>
    </source>
</evidence>
<dbReference type="PROSITE" id="PS51898">
    <property type="entry name" value="TYR_RECOMBINASE"/>
    <property type="match status" value="1"/>
</dbReference>
<dbReference type="InterPro" id="IPR053876">
    <property type="entry name" value="Phage_int_M"/>
</dbReference>
<dbReference type="InterPro" id="IPR044068">
    <property type="entry name" value="CB"/>
</dbReference>
<dbReference type="InterPro" id="IPR010998">
    <property type="entry name" value="Integrase_recombinase_N"/>
</dbReference>
<dbReference type="GO" id="GO:0003677">
    <property type="term" value="F:DNA binding"/>
    <property type="evidence" value="ECO:0007669"/>
    <property type="project" value="UniProtKB-UniRule"/>
</dbReference>
<protein>
    <submittedName>
        <fullName evidence="8">Putative integrase</fullName>
    </submittedName>
</protein>
<evidence type="ECO:0000256" key="3">
    <source>
        <dbReference type="ARBA" id="ARBA00023172"/>
    </source>
</evidence>
<evidence type="ECO:0000256" key="1">
    <source>
        <dbReference type="ARBA" id="ARBA00008857"/>
    </source>
</evidence>
<feature type="region of interest" description="Disordered" evidence="5">
    <location>
        <begin position="360"/>
        <end position="380"/>
    </location>
</feature>
<accession>F5XG38</accession>
<dbReference type="GO" id="GO:0015074">
    <property type="term" value="P:DNA integration"/>
    <property type="evidence" value="ECO:0007669"/>
    <property type="project" value="InterPro"/>
</dbReference>